<sequence length="234" mass="25292">PRSGKPPRDFWQRTTTGGIQHVYGAQHPPFDPLLHGTLLKAAPKVPTTPVKAKRISTFQEFESNTSDAWDAGEDDDGLLAMAAESLNTDVVMETANRVLRNHSERQERHKLQEAPGPKQKPEPAAEPPSVPSGDLRLVKSVSESHTSCPAEGASDTVPLQRSQSLPHSVTVTMGGTSDPSALSSSALSEREASRLDKFKQLLAGPNTDLGLPSCQCGSKTSHSPEKTERIFCFY</sequence>
<evidence type="ECO:0000256" key="1">
    <source>
        <dbReference type="SAM" id="MobiDB-lite"/>
    </source>
</evidence>
<proteinExistence type="predicted"/>
<gene>
    <name evidence="2" type="primary">TBC1D22A</name>
</gene>
<reference evidence="2" key="1">
    <citation type="submission" date="2019-03" db="UniProtKB">
        <authorList>
            <consortium name="Ensembl"/>
        </authorList>
    </citation>
    <scope>IDENTIFICATION</scope>
</reference>
<organism evidence="2">
    <name type="scientific">Ursus maritimus</name>
    <name type="common">Polar bear</name>
    <name type="synonym">Thalarctos maritimus</name>
    <dbReference type="NCBI Taxonomy" id="29073"/>
    <lineage>
        <taxon>Eukaryota</taxon>
        <taxon>Metazoa</taxon>
        <taxon>Chordata</taxon>
        <taxon>Craniata</taxon>
        <taxon>Vertebrata</taxon>
        <taxon>Euteleostomi</taxon>
        <taxon>Mammalia</taxon>
        <taxon>Eutheria</taxon>
        <taxon>Laurasiatheria</taxon>
        <taxon>Carnivora</taxon>
        <taxon>Caniformia</taxon>
        <taxon>Ursidae</taxon>
        <taxon>Ursus</taxon>
    </lineage>
</organism>
<dbReference type="AlphaFoldDB" id="A0A452UY03"/>
<evidence type="ECO:0000313" key="2">
    <source>
        <dbReference type="Ensembl" id="ENSUMAP00000026002"/>
    </source>
</evidence>
<feature type="compositionally biased region" description="Basic and acidic residues" evidence="1">
    <location>
        <begin position="101"/>
        <end position="112"/>
    </location>
</feature>
<accession>A0A452UY03</accession>
<protein>
    <submittedName>
        <fullName evidence="2">TBC1 domain family member 22A</fullName>
    </submittedName>
</protein>
<dbReference type="Ensembl" id="ENSUMAT00000030790.1">
    <property type="protein sequence ID" value="ENSUMAP00000026002.1"/>
    <property type="gene ID" value="ENSUMAG00000018911.1"/>
</dbReference>
<feature type="region of interest" description="Disordered" evidence="1">
    <location>
        <begin position="101"/>
        <end position="163"/>
    </location>
</feature>
<name>A0A452UY03_URSMA</name>
<dbReference type="GeneTree" id="ENSGT00940000159840"/>